<comment type="similarity">
    <text evidence="3 14">Belongs to the class-I aminoacyl-tRNA synthetase family.</text>
</comment>
<evidence type="ECO:0000313" key="15">
    <source>
        <dbReference type="EMBL" id="KGR07332.1"/>
    </source>
</evidence>
<evidence type="ECO:0000256" key="9">
    <source>
        <dbReference type="ARBA" id="ARBA00022946"/>
    </source>
</evidence>
<comment type="caution">
    <text evidence="15">The sequence shown here is derived from an EMBL/GenBank/DDBJ whole genome shotgun (WGS) entry which is preliminary data.</text>
</comment>
<dbReference type="SUPFAM" id="SSF55174">
    <property type="entry name" value="Alpha-L RNA-binding motif"/>
    <property type="match status" value="1"/>
</dbReference>
<evidence type="ECO:0000313" key="16">
    <source>
        <dbReference type="Proteomes" id="UP000030161"/>
    </source>
</evidence>
<keyword evidence="8 14" id="KW-0648">Protein biosynthesis</keyword>
<dbReference type="Gene3D" id="1.10.240.10">
    <property type="entry name" value="Tyrosyl-Transfer RNA Synthetase"/>
    <property type="match status" value="1"/>
</dbReference>
<evidence type="ECO:0000256" key="4">
    <source>
        <dbReference type="ARBA" id="ARBA00013160"/>
    </source>
</evidence>
<evidence type="ECO:0000256" key="6">
    <source>
        <dbReference type="ARBA" id="ARBA00022741"/>
    </source>
</evidence>
<comment type="subcellular location">
    <subcellularLocation>
        <location evidence="2">Mitochondrion</location>
    </subcellularLocation>
</comment>
<keyword evidence="10" id="KW-0496">Mitochondrion</keyword>
<dbReference type="AlphaFoldDB" id="A0AB34PNT6"/>
<dbReference type="SMR" id="A0AB34PNT6"/>
<keyword evidence="6 14" id="KW-0547">Nucleotide-binding</keyword>
<dbReference type="EMBL" id="AJIX01000033">
    <property type="protein sequence ID" value="KGR07332.1"/>
    <property type="molecule type" value="Genomic_DNA"/>
</dbReference>
<reference evidence="15 16" key="1">
    <citation type="submission" date="2013-12" db="EMBL/GenBank/DDBJ databases">
        <title>The Genome Sequence of Candida albicans P78048.</title>
        <authorList>
            <consortium name="The Broad Institute Genome Sequencing Platform"/>
            <consortium name="The Broad Institute Genome Sequencing Center for Infectious Disease"/>
            <person name="Cuomo C."/>
            <person name="Bennett R."/>
            <person name="Hirakawa M."/>
            <person name="Noverr M."/>
            <person name="Mitchell A."/>
            <person name="Young S.K."/>
            <person name="Zeng Q."/>
            <person name="Gargeya S."/>
            <person name="Fitzgerald M."/>
            <person name="Abouelleil A."/>
            <person name="Alvarado L."/>
            <person name="Berlin A.M."/>
            <person name="Chapman S.B."/>
            <person name="Dewar J."/>
            <person name="Goldberg J."/>
            <person name="Griggs A."/>
            <person name="Gujja S."/>
            <person name="Hansen M."/>
            <person name="Howarth C."/>
            <person name="Imamovic A."/>
            <person name="Larimer J."/>
            <person name="McCowan C."/>
            <person name="Murphy C."/>
            <person name="Pearson M."/>
            <person name="Priest M."/>
            <person name="Roberts A."/>
            <person name="Saif S."/>
            <person name="Shea T."/>
            <person name="Sykes S."/>
            <person name="Wortman J."/>
            <person name="Nusbaum C."/>
            <person name="Birren B."/>
        </authorList>
    </citation>
    <scope>NUCLEOTIDE SEQUENCE [LARGE SCALE GENOMIC DNA]</scope>
    <source>
        <strain evidence="15 16">P78048</strain>
    </source>
</reference>
<dbReference type="InterPro" id="IPR002307">
    <property type="entry name" value="Tyr-tRNA-ligase"/>
</dbReference>
<evidence type="ECO:0000256" key="14">
    <source>
        <dbReference type="RuleBase" id="RU361234"/>
    </source>
</evidence>
<dbReference type="InterPro" id="IPR002305">
    <property type="entry name" value="aa-tRNA-synth_Ic"/>
</dbReference>
<dbReference type="InterPro" id="IPR014729">
    <property type="entry name" value="Rossmann-like_a/b/a_fold"/>
</dbReference>
<dbReference type="GO" id="GO:0004831">
    <property type="term" value="F:tyrosine-tRNA ligase activity"/>
    <property type="evidence" value="ECO:0007669"/>
    <property type="project" value="UniProtKB-EC"/>
</dbReference>
<dbReference type="PRINTS" id="PR01040">
    <property type="entry name" value="TRNASYNTHTYR"/>
</dbReference>
<organism evidence="15 16">
    <name type="scientific">Candida albicans P78048</name>
    <dbReference type="NCBI Taxonomy" id="1094989"/>
    <lineage>
        <taxon>Eukaryota</taxon>
        <taxon>Fungi</taxon>
        <taxon>Dikarya</taxon>
        <taxon>Ascomycota</taxon>
        <taxon>Saccharomycotina</taxon>
        <taxon>Pichiomycetes</taxon>
        <taxon>Debaryomycetaceae</taxon>
        <taxon>Candida/Lodderomyces clade</taxon>
        <taxon>Candida</taxon>
    </lineage>
</organism>
<comment type="function">
    <text evidence="1">Catalyzes the attachment of tyrosine to tRNA(Tyr) in a two-step reaction: tyrosine is first activated by ATP to form Tyr-AMP and then transferred to the acceptor end of tRNA(Tyr).</text>
</comment>
<dbReference type="SUPFAM" id="SSF52374">
    <property type="entry name" value="Nucleotidylyl transferase"/>
    <property type="match status" value="1"/>
</dbReference>
<name>A0AB34PNT6_CANAX</name>
<dbReference type="PANTHER" id="PTHR11766:SF0">
    <property type="entry name" value="TYROSINE--TRNA LIGASE, MITOCHONDRIAL"/>
    <property type="match status" value="1"/>
</dbReference>
<dbReference type="CDD" id="cd00805">
    <property type="entry name" value="TyrRS_core"/>
    <property type="match status" value="1"/>
</dbReference>
<dbReference type="Gene3D" id="3.10.290.10">
    <property type="entry name" value="RNA-binding S4 domain"/>
    <property type="match status" value="1"/>
</dbReference>
<dbReference type="Gene3D" id="3.40.50.620">
    <property type="entry name" value="HUPs"/>
    <property type="match status" value="1"/>
</dbReference>
<evidence type="ECO:0000256" key="5">
    <source>
        <dbReference type="ARBA" id="ARBA00022598"/>
    </source>
</evidence>
<evidence type="ECO:0000256" key="3">
    <source>
        <dbReference type="ARBA" id="ARBA00005594"/>
    </source>
</evidence>
<dbReference type="GO" id="GO:0005829">
    <property type="term" value="C:cytosol"/>
    <property type="evidence" value="ECO:0007669"/>
    <property type="project" value="TreeGrafter"/>
</dbReference>
<evidence type="ECO:0000256" key="2">
    <source>
        <dbReference type="ARBA" id="ARBA00004173"/>
    </source>
</evidence>
<dbReference type="Pfam" id="PF00579">
    <property type="entry name" value="tRNA-synt_1b"/>
    <property type="match status" value="1"/>
</dbReference>
<dbReference type="InterPro" id="IPR024088">
    <property type="entry name" value="Tyr-tRNA-ligase_bac-type"/>
</dbReference>
<proteinExistence type="inferred from homology"/>
<gene>
    <name evidence="15" type="ORF">MG3_04608</name>
</gene>
<sequence length="501" mass="56194">MLKTHTRNIPLIRRLARFNSTIARDPVTIIPTIYELTEAKDLTPETNPDNSLLEYLQSRHLIESITDDNLYKLTKRGSNHKFKLYCGADPTASSLHLGNLLPLMVLLHFKMSGNDVVGLVGGATGLVGDPSGRKTERNKIDEVEVEDNVTKIQRQISTFLSNGIEYAKSRQFPMTEKVGDTTSVNNASWWENVKMLEFLATYGRHIRVSSMLARDSIQSRLESGGIGFNEFTYQILQAYDFWHLYKDENVNMQVGGNDQWGNITAGIDLISRLKKFHGKKHEAYGLTVPLLTTSSGEKFGKSAGNAVFIDSSLTTPYQMYQYFINVPDDIVGKLLKVFTLLPLNVIEGELLPKHNSDPGLRIAQRVLAREVVDLIHGVGVGDEMAFITGFLFPTPDQPFNDNVSADKLIENFKRSGILFKRNKPSPDEEIKLSALLADIVGKSKGEMRRLIKAGGVYMGLDRNQIEDPDDVILFDVDNHLIDGKLLLVRVGKQNYYVVEFV</sequence>
<dbReference type="InterPro" id="IPR036986">
    <property type="entry name" value="S4_RNA-bd_sf"/>
</dbReference>
<keyword evidence="9" id="KW-0809">Transit peptide</keyword>
<dbReference type="GO" id="GO:0006437">
    <property type="term" value="P:tyrosyl-tRNA aminoacylation"/>
    <property type="evidence" value="ECO:0007669"/>
    <property type="project" value="InterPro"/>
</dbReference>
<dbReference type="FunFam" id="3.40.50.620:FF:000158">
    <property type="entry name" value="Tyrosine--tRNA ligase"/>
    <property type="match status" value="1"/>
</dbReference>
<keyword evidence="7 14" id="KW-0067">ATP-binding</keyword>
<evidence type="ECO:0000256" key="11">
    <source>
        <dbReference type="ARBA" id="ARBA00023146"/>
    </source>
</evidence>
<keyword evidence="5 14" id="KW-0436">Ligase</keyword>
<dbReference type="FunFam" id="1.10.240.10:FF:000001">
    <property type="entry name" value="Tyrosine--tRNA ligase"/>
    <property type="match status" value="1"/>
</dbReference>
<protein>
    <recommendedName>
        <fullName evidence="4 14">Tyrosine--tRNA ligase</fullName>
        <ecNumber evidence="4 14">6.1.1.1</ecNumber>
    </recommendedName>
    <alternativeName>
        <fullName evidence="12 14">Tyrosyl-tRNA synthetase</fullName>
    </alternativeName>
</protein>
<accession>A0AB34PNT6</accession>
<dbReference type="EC" id="6.1.1.1" evidence="4 14"/>
<evidence type="ECO:0000256" key="7">
    <source>
        <dbReference type="ARBA" id="ARBA00022840"/>
    </source>
</evidence>
<comment type="catalytic activity">
    <reaction evidence="13 14">
        <text>tRNA(Tyr) + L-tyrosine + ATP = L-tyrosyl-tRNA(Tyr) + AMP + diphosphate + H(+)</text>
        <dbReference type="Rhea" id="RHEA:10220"/>
        <dbReference type="Rhea" id="RHEA-COMP:9706"/>
        <dbReference type="Rhea" id="RHEA-COMP:9707"/>
        <dbReference type="ChEBI" id="CHEBI:15378"/>
        <dbReference type="ChEBI" id="CHEBI:30616"/>
        <dbReference type="ChEBI" id="CHEBI:33019"/>
        <dbReference type="ChEBI" id="CHEBI:58315"/>
        <dbReference type="ChEBI" id="CHEBI:78442"/>
        <dbReference type="ChEBI" id="CHEBI:78536"/>
        <dbReference type="ChEBI" id="CHEBI:456215"/>
        <dbReference type="EC" id="6.1.1.1"/>
    </reaction>
</comment>
<keyword evidence="11 14" id="KW-0030">Aminoacyl-tRNA synthetase</keyword>
<dbReference type="Proteomes" id="UP000030161">
    <property type="component" value="Unassembled WGS sequence"/>
</dbReference>
<evidence type="ECO:0000256" key="8">
    <source>
        <dbReference type="ARBA" id="ARBA00022917"/>
    </source>
</evidence>
<evidence type="ECO:0000256" key="10">
    <source>
        <dbReference type="ARBA" id="ARBA00023128"/>
    </source>
</evidence>
<evidence type="ECO:0000256" key="1">
    <source>
        <dbReference type="ARBA" id="ARBA00002025"/>
    </source>
</evidence>
<evidence type="ECO:0000256" key="12">
    <source>
        <dbReference type="ARBA" id="ARBA00033323"/>
    </source>
</evidence>
<dbReference type="GO" id="GO:0005524">
    <property type="term" value="F:ATP binding"/>
    <property type="evidence" value="ECO:0007669"/>
    <property type="project" value="UniProtKB-KW"/>
</dbReference>
<dbReference type="GO" id="GO:0003723">
    <property type="term" value="F:RNA binding"/>
    <property type="evidence" value="ECO:0007669"/>
    <property type="project" value="InterPro"/>
</dbReference>
<dbReference type="GO" id="GO:0005739">
    <property type="term" value="C:mitochondrion"/>
    <property type="evidence" value="ECO:0007669"/>
    <property type="project" value="UniProtKB-SubCell"/>
</dbReference>
<dbReference type="PANTHER" id="PTHR11766">
    <property type="entry name" value="TYROSYL-TRNA SYNTHETASE"/>
    <property type="match status" value="1"/>
</dbReference>
<evidence type="ECO:0000256" key="13">
    <source>
        <dbReference type="ARBA" id="ARBA00048248"/>
    </source>
</evidence>
<dbReference type="NCBIfam" id="TIGR00234">
    <property type="entry name" value="tyrS"/>
    <property type="match status" value="1"/>
</dbReference>